<dbReference type="Pfam" id="PF03466">
    <property type="entry name" value="LysR_substrate"/>
    <property type="match status" value="1"/>
</dbReference>
<comment type="caution">
    <text evidence="6">The sequence shown here is derived from an EMBL/GenBank/DDBJ whole genome shotgun (WGS) entry which is preliminary data.</text>
</comment>
<dbReference type="InterPro" id="IPR005119">
    <property type="entry name" value="LysR_subst-bd"/>
</dbReference>
<reference evidence="6" key="2">
    <citation type="submission" date="2021-04" db="EMBL/GenBank/DDBJ databases">
        <authorList>
            <person name="Gilroy R."/>
        </authorList>
    </citation>
    <scope>NUCLEOTIDE SEQUENCE</scope>
    <source>
        <strain evidence="6">ChiHjej13B12-24818</strain>
    </source>
</reference>
<evidence type="ECO:0000313" key="6">
    <source>
        <dbReference type="EMBL" id="HJB11098.1"/>
    </source>
</evidence>
<dbReference type="SUPFAM" id="SSF46785">
    <property type="entry name" value="Winged helix' DNA-binding domain"/>
    <property type="match status" value="1"/>
</dbReference>
<dbReference type="Proteomes" id="UP000823823">
    <property type="component" value="Unassembled WGS sequence"/>
</dbReference>
<evidence type="ECO:0000256" key="1">
    <source>
        <dbReference type="ARBA" id="ARBA00009437"/>
    </source>
</evidence>
<proteinExistence type="inferred from homology"/>
<evidence type="ECO:0000256" key="2">
    <source>
        <dbReference type="ARBA" id="ARBA00023015"/>
    </source>
</evidence>
<gene>
    <name evidence="6" type="ORF">H9786_11325</name>
</gene>
<protein>
    <submittedName>
        <fullName evidence="6">LysR family transcriptional regulator</fullName>
    </submittedName>
</protein>
<dbReference type="InterPro" id="IPR000847">
    <property type="entry name" value="LysR_HTH_N"/>
</dbReference>
<dbReference type="PROSITE" id="PS50931">
    <property type="entry name" value="HTH_LYSR"/>
    <property type="match status" value="1"/>
</dbReference>
<dbReference type="PRINTS" id="PR00039">
    <property type="entry name" value="HTHLYSR"/>
</dbReference>
<organism evidence="6 7">
    <name type="scientific">Candidatus Brachybacterium merdavium</name>
    <dbReference type="NCBI Taxonomy" id="2838513"/>
    <lineage>
        <taxon>Bacteria</taxon>
        <taxon>Bacillati</taxon>
        <taxon>Actinomycetota</taxon>
        <taxon>Actinomycetes</taxon>
        <taxon>Micrococcales</taxon>
        <taxon>Dermabacteraceae</taxon>
        <taxon>Brachybacterium</taxon>
    </lineage>
</organism>
<dbReference type="InterPro" id="IPR036388">
    <property type="entry name" value="WH-like_DNA-bd_sf"/>
</dbReference>
<evidence type="ECO:0000256" key="4">
    <source>
        <dbReference type="ARBA" id="ARBA00023163"/>
    </source>
</evidence>
<keyword evidence="4" id="KW-0804">Transcription</keyword>
<dbReference type="AlphaFoldDB" id="A0A9D2LEG5"/>
<dbReference type="FunFam" id="1.10.10.10:FF:000001">
    <property type="entry name" value="LysR family transcriptional regulator"/>
    <property type="match status" value="1"/>
</dbReference>
<reference evidence="6" key="1">
    <citation type="journal article" date="2021" name="PeerJ">
        <title>Extensive microbial diversity within the chicken gut microbiome revealed by metagenomics and culture.</title>
        <authorList>
            <person name="Gilroy R."/>
            <person name="Ravi A."/>
            <person name="Getino M."/>
            <person name="Pursley I."/>
            <person name="Horton D.L."/>
            <person name="Alikhan N.F."/>
            <person name="Baker D."/>
            <person name="Gharbi K."/>
            <person name="Hall N."/>
            <person name="Watson M."/>
            <person name="Adriaenssens E.M."/>
            <person name="Foster-Nyarko E."/>
            <person name="Jarju S."/>
            <person name="Secka A."/>
            <person name="Antonio M."/>
            <person name="Oren A."/>
            <person name="Chaudhuri R.R."/>
            <person name="La Ragione R."/>
            <person name="Hildebrand F."/>
            <person name="Pallen M.J."/>
        </authorList>
    </citation>
    <scope>NUCLEOTIDE SEQUENCE</scope>
    <source>
        <strain evidence="6">ChiHjej13B12-24818</strain>
    </source>
</reference>
<keyword evidence="2" id="KW-0805">Transcription regulation</keyword>
<evidence type="ECO:0000313" key="7">
    <source>
        <dbReference type="Proteomes" id="UP000823823"/>
    </source>
</evidence>
<evidence type="ECO:0000256" key="3">
    <source>
        <dbReference type="ARBA" id="ARBA00023125"/>
    </source>
</evidence>
<sequence>MSGFRSHVTRPDLDSLELLVTVAELGSLSAASSALGIAQPNASRQLSRLERRLGVRVFDRGARGSEPTAEGRVAIEHARRVLDAADGLVEQVRYSAGHGPVRIVASQTIAEHLMPIFLASLAAELPGVPATFEVENTAGVISALRRARADLGFIEGGETPGDLDSCVIGHDHLVAVVAPIHPWAEDESIRSSGVDAEQLAATALIVREEGSGTREVLATALAPRPVAEPAMVLHSNAAVRTAVAGGAGCALLSELVVAADLREGRLVRIPVRGVNLRRSLRAVWDGPPPERLEPSLRALRGATARG</sequence>
<accession>A0A9D2LEG5</accession>
<dbReference type="InterPro" id="IPR036390">
    <property type="entry name" value="WH_DNA-bd_sf"/>
</dbReference>
<dbReference type="PANTHER" id="PTHR30126">
    <property type="entry name" value="HTH-TYPE TRANSCRIPTIONAL REGULATOR"/>
    <property type="match status" value="1"/>
</dbReference>
<keyword evidence="3" id="KW-0238">DNA-binding</keyword>
<dbReference type="Gene3D" id="1.10.10.10">
    <property type="entry name" value="Winged helix-like DNA-binding domain superfamily/Winged helix DNA-binding domain"/>
    <property type="match status" value="1"/>
</dbReference>
<dbReference type="SUPFAM" id="SSF53850">
    <property type="entry name" value="Periplasmic binding protein-like II"/>
    <property type="match status" value="1"/>
</dbReference>
<dbReference type="GO" id="GO:0003700">
    <property type="term" value="F:DNA-binding transcription factor activity"/>
    <property type="evidence" value="ECO:0007669"/>
    <property type="project" value="InterPro"/>
</dbReference>
<name>A0A9D2LEG5_9MICO</name>
<comment type="similarity">
    <text evidence="1">Belongs to the LysR transcriptional regulatory family.</text>
</comment>
<evidence type="ECO:0000259" key="5">
    <source>
        <dbReference type="PROSITE" id="PS50931"/>
    </source>
</evidence>
<dbReference type="EMBL" id="DWZH01000087">
    <property type="protein sequence ID" value="HJB11098.1"/>
    <property type="molecule type" value="Genomic_DNA"/>
</dbReference>
<dbReference type="Pfam" id="PF00126">
    <property type="entry name" value="HTH_1"/>
    <property type="match status" value="1"/>
</dbReference>
<dbReference type="Gene3D" id="3.40.190.10">
    <property type="entry name" value="Periplasmic binding protein-like II"/>
    <property type="match status" value="2"/>
</dbReference>
<feature type="domain" description="HTH lysR-type" evidence="5">
    <location>
        <begin position="11"/>
        <end position="68"/>
    </location>
</feature>
<dbReference type="PANTHER" id="PTHR30126:SF39">
    <property type="entry name" value="HTH-TYPE TRANSCRIPTIONAL REGULATOR CYSL"/>
    <property type="match status" value="1"/>
</dbReference>
<dbReference type="GO" id="GO:0000976">
    <property type="term" value="F:transcription cis-regulatory region binding"/>
    <property type="evidence" value="ECO:0007669"/>
    <property type="project" value="TreeGrafter"/>
</dbReference>